<organism evidence="1 2">
    <name type="scientific">Gracilimonas halophila</name>
    <dbReference type="NCBI Taxonomy" id="1834464"/>
    <lineage>
        <taxon>Bacteria</taxon>
        <taxon>Pseudomonadati</taxon>
        <taxon>Balneolota</taxon>
        <taxon>Balneolia</taxon>
        <taxon>Balneolales</taxon>
        <taxon>Balneolaceae</taxon>
        <taxon>Gracilimonas</taxon>
    </lineage>
</organism>
<comment type="caution">
    <text evidence="1">The sequence shown here is derived from an EMBL/GenBank/DDBJ whole genome shotgun (WGS) entry which is preliminary data.</text>
</comment>
<keyword evidence="2" id="KW-1185">Reference proteome</keyword>
<reference evidence="2" key="1">
    <citation type="journal article" date="2019" name="Int. J. Syst. Evol. Microbiol.">
        <title>The Global Catalogue of Microorganisms (GCM) 10K type strain sequencing project: providing services to taxonomists for standard genome sequencing and annotation.</title>
        <authorList>
            <consortium name="The Broad Institute Genomics Platform"/>
            <consortium name="The Broad Institute Genome Sequencing Center for Infectious Disease"/>
            <person name="Wu L."/>
            <person name="Ma J."/>
        </authorList>
    </citation>
    <scope>NUCLEOTIDE SEQUENCE [LARGE SCALE GENOMIC DNA]</scope>
    <source>
        <strain evidence="2">KCTC 52042</strain>
    </source>
</reference>
<dbReference type="EMBL" id="JBHULI010000025">
    <property type="protein sequence ID" value="MFD2533393.1"/>
    <property type="molecule type" value="Genomic_DNA"/>
</dbReference>
<accession>A0ABW5JLU7</accession>
<gene>
    <name evidence="1" type="ORF">ACFSVN_13140</name>
</gene>
<sequence length="164" mass="18783">MKTNSKKAMRVLGVVFLVNALLVATHLGEFWPFSIYPMFSQAGNPWTRALLTEIPPSQKDIDWDITGLDDIEGNPIGTKNIGVDQIDFSNFVVKTKEWNRKRLQALRFMLGEGELETKNLLVYKVNGKLSEQDQVEITYTPFIYFTKDSTYYNPKLDSAAYFSQ</sequence>
<evidence type="ECO:0000313" key="2">
    <source>
        <dbReference type="Proteomes" id="UP001597460"/>
    </source>
</evidence>
<proteinExistence type="predicted"/>
<name>A0ABW5JLU7_9BACT</name>
<protein>
    <submittedName>
        <fullName evidence="1">Uncharacterized protein</fullName>
    </submittedName>
</protein>
<dbReference type="Proteomes" id="UP001597460">
    <property type="component" value="Unassembled WGS sequence"/>
</dbReference>
<dbReference type="RefSeq" id="WP_390303610.1">
    <property type="nucleotide sequence ID" value="NZ_JBHULI010000025.1"/>
</dbReference>
<evidence type="ECO:0000313" key="1">
    <source>
        <dbReference type="EMBL" id="MFD2533393.1"/>
    </source>
</evidence>